<feature type="transmembrane region" description="Helical" evidence="7">
    <location>
        <begin position="78"/>
        <end position="96"/>
    </location>
</feature>
<feature type="transmembrane region" description="Helical" evidence="7">
    <location>
        <begin position="375"/>
        <end position="399"/>
    </location>
</feature>
<dbReference type="InterPro" id="IPR004681">
    <property type="entry name" value="TRAP_DctM"/>
</dbReference>
<feature type="transmembrane region" description="Helical" evidence="7">
    <location>
        <begin position="419"/>
        <end position="440"/>
    </location>
</feature>
<dbReference type="RefSeq" id="WP_186908384.1">
    <property type="nucleotide sequence ID" value="NZ_JACOPP010000020.1"/>
</dbReference>
<feature type="transmembrane region" description="Helical" evidence="7">
    <location>
        <begin position="295"/>
        <end position="313"/>
    </location>
</feature>
<comment type="caution">
    <text evidence="9">The sequence shown here is derived from an EMBL/GenBank/DDBJ whole genome shotgun (WGS) entry which is preliminary data.</text>
</comment>
<dbReference type="PANTHER" id="PTHR33362">
    <property type="entry name" value="SIALIC ACID TRAP TRANSPORTER PERMEASE PROTEIN SIAT-RELATED"/>
    <property type="match status" value="1"/>
</dbReference>
<feature type="transmembrane region" description="Helical" evidence="7">
    <location>
        <begin position="258"/>
        <end position="274"/>
    </location>
</feature>
<proteinExistence type="predicted"/>
<comment type="subcellular location">
    <subcellularLocation>
        <location evidence="1">Cell inner membrane</location>
        <topology evidence="1">Multi-pass membrane protein</topology>
    </subcellularLocation>
</comment>
<evidence type="ECO:0000256" key="5">
    <source>
        <dbReference type="ARBA" id="ARBA00022989"/>
    </source>
</evidence>
<feature type="transmembrane region" description="Helical" evidence="7">
    <location>
        <begin position="48"/>
        <end position="66"/>
    </location>
</feature>
<dbReference type="Proteomes" id="UP000661435">
    <property type="component" value="Unassembled WGS sequence"/>
</dbReference>
<evidence type="ECO:0000313" key="10">
    <source>
        <dbReference type="Proteomes" id="UP000661435"/>
    </source>
</evidence>
<evidence type="ECO:0000256" key="3">
    <source>
        <dbReference type="ARBA" id="ARBA00022519"/>
    </source>
</evidence>
<evidence type="ECO:0000256" key="6">
    <source>
        <dbReference type="ARBA" id="ARBA00023136"/>
    </source>
</evidence>
<evidence type="ECO:0000256" key="4">
    <source>
        <dbReference type="ARBA" id="ARBA00022692"/>
    </source>
</evidence>
<reference evidence="9" key="1">
    <citation type="submission" date="2020-08" db="EMBL/GenBank/DDBJ databases">
        <title>Genome public.</title>
        <authorList>
            <person name="Liu C."/>
            <person name="Sun Q."/>
        </authorList>
    </citation>
    <scope>NUCLEOTIDE SEQUENCE</scope>
    <source>
        <strain evidence="9">NSJ-51</strain>
    </source>
</reference>
<organism evidence="9 10">
    <name type="scientific">Lawsonibacter hominis</name>
    <dbReference type="NCBI Taxonomy" id="2763053"/>
    <lineage>
        <taxon>Bacteria</taxon>
        <taxon>Bacillati</taxon>
        <taxon>Bacillota</taxon>
        <taxon>Clostridia</taxon>
        <taxon>Eubacteriales</taxon>
        <taxon>Oscillospiraceae</taxon>
        <taxon>Lawsonibacter</taxon>
    </lineage>
</organism>
<keyword evidence="10" id="KW-1185">Reference proteome</keyword>
<feature type="transmembrane region" description="Helical" evidence="7">
    <location>
        <begin position="173"/>
        <end position="193"/>
    </location>
</feature>
<keyword evidence="6 7" id="KW-0472">Membrane</keyword>
<feature type="domain" description="TRAP C4-dicarboxylate transport system permease DctM subunit" evidence="8">
    <location>
        <begin position="8"/>
        <end position="436"/>
    </location>
</feature>
<dbReference type="GO" id="GO:0022857">
    <property type="term" value="F:transmembrane transporter activity"/>
    <property type="evidence" value="ECO:0007669"/>
    <property type="project" value="TreeGrafter"/>
</dbReference>
<feature type="transmembrane region" description="Helical" evidence="7">
    <location>
        <begin position="135"/>
        <end position="161"/>
    </location>
</feature>
<feature type="transmembrane region" description="Helical" evidence="7">
    <location>
        <begin position="230"/>
        <end position="252"/>
    </location>
</feature>
<feature type="transmembrane region" description="Helical" evidence="7">
    <location>
        <begin position="102"/>
        <end position="123"/>
    </location>
</feature>
<name>A0A8J6J1N1_9FIRM</name>
<dbReference type="EMBL" id="JACOPP010000020">
    <property type="protein sequence ID" value="MBC5734557.1"/>
    <property type="molecule type" value="Genomic_DNA"/>
</dbReference>
<dbReference type="AlphaFoldDB" id="A0A8J6J1N1"/>
<dbReference type="GO" id="GO:0005886">
    <property type="term" value="C:plasma membrane"/>
    <property type="evidence" value="ECO:0007669"/>
    <property type="project" value="UniProtKB-SubCell"/>
</dbReference>
<keyword evidence="3" id="KW-0997">Cell inner membrane</keyword>
<dbReference type="NCBIfam" id="TIGR00786">
    <property type="entry name" value="dctM"/>
    <property type="match status" value="1"/>
</dbReference>
<evidence type="ECO:0000256" key="2">
    <source>
        <dbReference type="ARBA" id="ARBA00022475"/>
    </source>
</evidence>
<keyword evidence="2" id="KW-1003">Cell membrane</keyword>
<protein>
    <submittedName>
        <fullName evidence="9">TRAP transporter large permease</fullName>
    </submittedName>
</protein>
<evidence type="ECO:0000313" key="9">
    <source>
        <dbReference type="EMBL" id="MBC5734557.1"/>
    </source>
</evidence>
<dbReference type="PANTHER" id="PTHR33362:SF2">
    <property type="entry name" value="TRAP TRANSPORTER LARGE PERMEASE PROTEIN"/>
    <property type="match status" value="1"/>
</dbReference>
<dbReference type="Pfam" id="PF06808">
    <property type="entry name" value="DctM"/>
    <property type="match status" value="1"/>
</dbReference>
<evidence type="ECO:0000256" key="7">
    <source>
        <dbReference type="SAM" id="Phobius"/>
    </source>
</evidence>
<accession>A0A8J6J1N1</accession>
<evidence type="ECO:0000256" key="1">
    <source>
        <dbReference type="ARBA" id="ARBA00004429"/>
    </source>
</evidence>
<keyword evidence="5 7" id="KW-1133">Transmembrane helix</keyword>
<feature type="transmembrane region" description="Helical" evidence="7">
    <location>
        <begin position="333"/>
        <end position="363"/>
    </location>
</feature>
<evidence type="ECO:0000259" key="8">
    <source>
        <dbReference type="Pfam" id="PF06808"/>
    </source>
</evidence>
<sequence>MNSILVFLVVLVVLLLIGAPVATSFGLSSIVYILMQSVPLSIVAQRMISSVDSLTIMCVPLFILAGELMGAGGIAKRLVRVINLIFGNVTGGLALVTVVVCAFFAALTGSAMACSVAIGSIMLPYMLDAGYDRRFSAAIIASAACLGPIIPPSTSLIVYGATAQVSIAKLYQAGLPSGLIIGAALVLVALWGCRRHGYKGLPKTYGLNELKGFEHIQPGDRLTGRQILRIVVDAIPAIIAPVIILGSMFCGIATPTESAVVAVVYSFIVGVFVYREYEIRDVIKVLRKTCKGTSTVLWIMCCAGLFSWVLTYSKIPDKVVASLAPVAETMGSWVVMLLVIVIVLIMGCFMGTSPIILIVVPLFQSLFVKLGYDMVHWGTVISIACCIGMITPPFGNVLFTTMAVTDTKLHELAGAAARYIVAMVVGLLLIAYIPALIMWAV</sequence>
<gene>
    <name evidence="9" type="ORF">H8S57_12610</name>
</gene>
<dbReference type="PIRSF" id="PIRSF006066">
    <property type="entry name" value="HI0050"/>
    <property type="match status" value="1"/>
</dbReference>
<keyword evidence="4 7" id="KW-0812">Transmembrane</keyword>
<dbReference type="InterPro" id="IPR010656">
    <property type="entry name" value="DctM"/>
</dbReference>